<reference evidence="2" key="2">
    <citation type="submission" date="2011-04" db="EMBL/GenBank/DDBJ databases">
        <authorList>
            <person name="Genoscope - CEA"/>
        </authorList>
    </citation>
    <scope>NUCLEOTIDE SEQUENCE</scope>
    <source>
        <strain evidence="2">R229</strain>
    </source>
</reference>
<dbReference type="EMBL" id="FR854064">
    <property type="protein sequence ID" value="CCA79944.1"/>
    <property type="molecule type" value="Genomic_DNA"/>
</dbReference>
<feature type="region of interest" description="Disordered" evidence="1">
    <location>
        <begin position="1"/>
        <end position="36"/>
    </location>
</feature>
<feature type="compositionally biased region" description="Polar residues" evidence="1">
    <location>
        <begin position="11"/>
        <end position="36"/>
    </location>
</feature>
<name>G2ZLL3_9RALS</name>
<evidence type="ECO:0000313" key="2">
    <source>
        <dbReference type="EMBL" id="CCA79944.1"/>
    </source>
</evidence>
<reference evidence="2" key="1">
    <citation type="journal article" date="2011" name="PLoS ONE">
        <title>Ralstonia syzygii, the Blood Disease Bacterium and some Asian R. solanacearum strains form a single genomic species despite divergent lifestyles.</title>
        <authorList>
            <person name="Remenant B."/>
            <person name="de Cambiaire J.C."/>
            <person name="Cellier G."/>
            <person name="Jacobs J.M."/>
            <person name="Mangenot S."/>
            <person name="Barbe V."/>
            <person name="Lajus A."/>
            <person name="Vallenet D."/>
            <person name="Medigue C."/>
            <person name="Fegan M."/>
            <person name="Allen C."/>
            <person name="Prior P."/>
        </authorList>
    </citation>
    <scope>NUCLEOTIDE SEQUENCE</scope>
    <source>
        <strain evidence="2">R229</strain>
    </source>
</reference>
<accession>G2ZLL3</accession>
<protein>
    <submittedName>
        <fullName evidence="2">Uncharacterized protein</fullName>
    </submittedName>
</protein>
<dbReference type="AlphaFoldDB" id="G2ZLL3"/>
<sequence length="36" mass="3880">MAALELPSAASKWSNATAMPQQEMMGNQTQEAVTKK</sequence>
<gene>
    <name evidence="2" type="ORF">BDB_80330</name>
</gene>
<evidence type="ECO:0000256" key="1">
    <source>
        <dbReference type="SAM" id="MobiDB-lite"/>
    </source>
</evidence>
<proteinExistence type="predicted"/>
<organism evidence="2">
    <name type="scientific">blood disease bacterium R229</name>
    <dbReference type="NCBI Taxonomy" id="741978"/>
    <lineage>
        <taxon>Bacteria</taxon>
        <taxon>Pseudomonadati</taxon>
        <taxon>Pseudomonadota</taxon>
        <taxon>Betaproteobacteria</taxon>
        <taxon>Burkholderiales</taxon>
        <taxon>Burkholderiaceae</taxon>
        <taxon>Ralstonia</taxon>
        <taxon>Ralstonia solanacearum species complex</taxon>
    </lineage>
</organism>